<dbReference type="AlphaFoldDB" id="L0R4V4"/>
<name>L0R4V4_GYMCE</name>
<feature type="non-terminal residue" evidence="1">
    <location>
        <position position="52"/>
    </location>
</feature>
<gene>
    <name evidence="1" type="primary">Ngb</name>
</gene>
<dbReference type="EMBL" id="HF546557">
    <property type="protein sequence ID" value="CCO03023.1"/>
    <property type="molecule type" value="mRNA"/>
</dbReference>
<organism evidence="1">
    <name type="scientific">Gymnocephalus cernuus</name>
    <name type="common">Ruffe</name>
    <name type="synonym">Perca cernua</name>
    <dbReference type="NCBI Taxonomy" id="57865"/>
    <lineage>
        <taxon>Eukaryota</taxon>
        <taxon>Metazoa</taxon>
        <taxon>Chordata</taxon>
        <taxon>Craniata</taxon>
        <taxon>Vertebrata</taxon>
        <taxon>Euteleostomi</taxon>
        <taxon>Actinopterygii</taxon>
        <taxon>Neopterygii</taxon>
        <taxon>Teleostei</taxon>
        <taxon>Neoteleostei</taxon>
        <taxon>Acanthomorphata</taxon>
        <taxon>Eupercaria</taxon>
        <taxon>Perciformes</taxon>
        <taxon>Percoidei</taxon>
        <taxon>Percidae</taxon>
        <taxon>Percinae</taxon>
        <taxon>Gymnocephalus</taxon>
    </lineage>
</organism>
<protein>
    <submittedName>
        <fullName evidence="1">Neuroglobin</fullName>
    </submittedName>
</protein>
<evidence type="ECO:0000313" key="1">
    <source>
        <dbReference type="EMBL" id="CCO03023.1"/>
    </source>
</evidence>
<proteinExistence type="evidence at transcript level"/>
<sequence>PPTTFTPWRTFCSTLGGSIRQWESTHSHLLWLVSPFSTCCSAVWARPTRRRC</sequence>
<feature type="non-terminal residue" evidence="1">
    <location>
        <position position="1"/>
    </location>
</feature>
<accession>L0R4V4</accession>
<reference evidence="1" key="1">
    <citation type="submission" date="2012-10" db="EMBL/GenBank/DDBJ databases">
        <title>Impact of hypoxia on ruffe and flounder from the Elbe estuary: a comparison of field studies and laboratory experiments.</title>
        <authorList>
            <person name="Tiedke J."/>
            <person name="Thiel R."/>
            <person name="Burmester T."/>
        </authorList>
    </citation>
    <scope>NUCLEOTIDE SEQUENCE</scope>
    <source>
        <strain evidence="1">Gce#1</strain>
        <tissue evidence="1">Whole organism</tissue>
    </source>
</reference>